<dbReference type="Pfam" id="PF00496">
    <property type="entry name" value="SBP_bac_5"/>
    <property type="match status" value="1"/>
</dbReference>
<dbReference type="SUPFAM" id="SSF53850">
    <property type="entry name" value="Periplasmic binding protein-like II"/>
    <property type="match status" value="1"/>
</dbReference>
<dbReference type="InterPro" id="IPR039424">
    <property type="entry name" value="SBP_5"/>
</dbReference>
<dbReference type="GO" id="GO:0005886">
    <property type="term" value="C:plasma membrane"/>
    <property type="evidence" value="ECO:0007669"/>
    <property type="project" value="UniProtKB-SubCell"/>
</dbReference>
<dbReference type="Gene3D" id="3.40.190.10">
    <property type="entry name" value="Periplasmic binding protein-like II"/>
    <property type="match status" value="1"/>
</dbReference>
<evidence type="ECO:0000313" key="4">
    <source>
        <dbReference type="EMBL" id="TMJ08061.1"/>
    </source>
</evidence>
<organism evidence="4 5">
    <name type="scientific">Candidatus Segetimicrobium genomatis</name>
    <dbReference type="NCBI Taxonomy" id="2569760"/>
    <lineage>
        <taxon>Bacteria</taxon>
        <taxon>Bacillati</taxon>
        <taxon>Candidatus Sysuimicrobiota</taxon>
        <taxon>Candidatus Sysuimicrobiia</taxon>
        <taxon>Candidatus Sysuimicrobiales</taxon>
        <taxon>Candidatus Segetimicrobiaceae</taxon>
        <taxon>Candidatus Segetimicrobium</taxon>
    </lineage>
</organism>
<evidence type="ECO:0000259" key="3">
    <source>
        <dbReference type="Pfam" id="PF00496"/>
    </source>
</evidence>
<name>A0A537LJ71_9BACT</name>
<feature type="domain" description="Solute-binding protein family 5" evidence="3">
    <location>
        <begin position="97"/>
        <end position="463"/>
    </location>
</feature>
<gene>
    <name evidence="4" type="ORF">E6H02_10520</name>
</gene>
<dbReference type="InterPro" id="IPR000914">
    <property type="entry name" value="SBP_5_dom"/>
</dbReference>
<evidence type="ECO:0000256" key="1">
    <source>
        <dbReference type="ARBA" id="ARBA00004193"/>
    </source>
</evidence>
<comment type="caution">
    <text evidence="4">The sequence shown here is derived from an EMBL/GenBank/DDBJ whole genome shotgun (WGS) entry which is preliminary data.</text>
</comment>
<feature type="region of interest" description="Disordered" evidence="2">
    <location>
        <begin position="492"/>
        <end position="513"/>
    </location>
</feature>
<dbReference type="Gene3D" id="3.90.76.10">
    <property type="entry name" value="Dipeptide-binding Protein, Domain 1"/>
    <property type="match status" value="1"/>
</dbReference>
<evidence type="ECO:0000313" key="5">
    <source>
        <dbReference type="Proteomes" id="UP000320393"/>
    </source>
</evidence>
<evidence type="ECO:0000256" key="2">
    <source>
        <dbReference type="SAM" id="MobiDB-lite"/>
    </source>
</evidence>
<dbReference type="EMBL" id="VBAM01000428">
    <property type="protein sequence ID" value="TMJ08061.1"/>
    <property type="molecule type" value="Genomic_DNA"/>
</dbReference>
<sequence>MRVRTFRGLYRVPKPFRVLVRLLPVLLLALYSGLPAGGPGGALAAPGGDQTLIMADDQSDVKTLDPGREFEFAAAFVDLNAYDTLVVPKSVQDFSSFVPHLARAFKISPDGLEYTFTLRDNVKFASGNPVTGEDVKFSLLRLKNLKGNPGWMADPLKDVQVIDARTVKTILNEPFADWLAVLAGPNAAILDGKLAREHGGSDAVTADKDDKAEEWLNQHSAGSGPFILNGWQKNEVITMERNPNYFLGPAKLAKIEIRDVTSPATQKLQIEKGDIDVAINLTPDLVAGLKGNPNVKIITGQSLDNMYMGLTTNPALDPNLAKKEVRRAIRYAVDYEGILALTNNQAVRGPAVYSIGILGLTPADADRINPKYNPAKAKELLAQAGVPNGFSFKLAYGTGPSPVGITYESVAQKVQADLKKVGINAQLAPSEFLAMLTTYRAKKSAAVISYNQPDYLGSSDWLGQMILNTWAPRLYFDDPRLKEMTNKANAEVNQQNAGPGESAGRDPPRHAGVHLRAARHGAHVRRDQAVTDRAAVAWGPISPAGWGSRRWR</sequence>
<comment type="subcellular location">
    <subcellularLocation>
        <location evidence="1">Cell membrane</location>
        <topology evidence="1">Lipid-anchor</topology>
    </subcellularLocation>
</comment>
<dbReference type="Proteomes" id="UP000320393">
    <property type="component" value="Unassembled WGS sequence"/>
</dbReference>
<dbReference type="CDD" id="cd08512">
    <property type="entry name" value="PBP2_NikA_DppA_OppA_like_7"/>
    <property type="match status" value="1"/>
</dbReference>
<dbReference type="PANTHER" id="PTHR30290:SF34">
    <property type="entry name" value="ABC TRANSPORTER, PERIPLASMIC OLIGO-PEPTIDE BINDING PROTEIN, PUTATIVE-RELATED"/>
    <property type="match status" value="1"/>
</dbReference>
<dbReference type="InterPro" id="IPR023765">
    <property type="entry name" value="SBP_5_CS"/>
</dbReference>
<dbReference type="PANTHER" id="PTHR30290">
    <property type="entry name" value="PERIPLASMIC BINDING COMPONENT OF ABC TRANSPORTER"/>
    <property type="match status" value="1"/>
</dbReference>
<dbReference type="PROSITE" id="PS01040">
    <property type="entry name" value="SBP_BACTERIAL_5"/>
    <property type="match status" value="1"/>
</dbReference>
<proteinExistence type="predicted"/>
<accession>A0A537LJ71</accession>
<dbReference type="GO" id="GO:1904680">
    <property type="term" value="F:peptide transmembrane transporter activity"/>
    <property type="evidence" value="ECO:0007669"/>
    <property type="project" value="TreeGrafter"/>
</dbReference>
<protein>
    <submittedName>
        <fullName evidence="4">ABC transporter substrate-binding protein</fullName>
    </submittedName>
</protein>
<dbReference type="GO" id="GO:0015833">
    <property type="term" value="P:peptide transport"/>
    <property type="evidence" value="ECO:0007669"/>
    <property type="project" value="TreeGrafter"/>
</dbReference>
<dbReference type="AlphaFoldDB" id="A0A537LJ71"/>
<dbReference type="Gene3D" id="3.10.105.10">
    <property type="entry name" value="Dipeptide-binding Protein, Domain 3"/>
    <property type="match status" value="1"/>
</dbReference>
<reference evidence="4 5" key="1">
    <citation type="journal article" date="2019" name="Nat. Microbiol.">
        <title>Mediterranean grassland soil C-N compound turnover is dependent on rainfall and depth, and is mediated by genomically divergent microorganisms.</title>
        <authorList>
            <person name="Diamond S."/>
            <person name="Andeer P.F."/>
            <person name="Li Z."/>
            <person name="Crits-Christoph A."/>
            <person name="Burstein D."/>
            <person name="Anantharaman K."/>
            <person name="Lane K.R."/>
            <person name="Thomas B.C."/>
            <person name="Pan C."/>
            <person name="Northen T.R."/>
            <person name="Banfield J.F."/>
        </authorList>
    </citation>
    <scope>NUCLEOTIDE SEQUENCE [LARGE SCALE GENOMIC DNA]</scope>
    <source>
        <strain evidence="4">NP_5</strain>
    </source>
</reference>